<dbReference type="Proteomes" id="UP001209654">
    <property type="component" value="Unassembled WGS sequence"/>
</dbReference>
<keyword evidence="5" id="KW-0804">Transcription</keyword>
<dbReference type="EMBL" id="BRVS01000028">
    <property type="protein sequence ID" value="GLB69207.1"/>
    <property type="molecule type" value="Genomic_DNA"/>
</dbReference>
<dbReference type="InterPro" id="IPR039425">
    <property type="entry name" value="RNA_pol_sigma-70-like"/>
</dbReference>
<dbReference type="CDD" id="cd06171">
    <property type="entry name" value="Sigma70_r4"/>
    <property type="match status" value="1"/>
</dbReference>
<dbReference type="RefSeq" id="WP_264797302.1">
    <property type="nucleotide sequence ID" value="NZ_BRVS01000028.1"/>
</dbReference>
<dbReference type="InterPro" id="IPR013249">
    <property type="entry name" value="RNA_pol_sigma70_r4_t2"/>
</dbReference>
<evidence type="ECO:0000313" key="9">
    <source>
        <dbReference type="Proteomes" id="UP001209654"/>
    </source>
</evidence>
<dbReference type="PANTHER" id="PTHR43133:SF8">
    <property type="entry name" value="RNA POLYMERASE SIGMA FACTOR HI_1459-RELATED"/>
    <property type="match status" value="1"/>
</dbReference>
<dbReference type="InterPro" id="IPR036388">
    <property type="entry name" value="WH-like_DNA-bd_sf"/>
</dbReference>
<feature type="domain" description="RNA polymerase sigma-70 region 2" evidence="6">
    <location>
        <begin position="7"/>
        <end position="74"/>
    </location>
</feature>
<dbReference type="InterPro" id="IPR014284">
    <property type="entry name" value="RNA_pol_sigma-70_dom"/>
</dbReference>
<dbReference type="InterPro" id="IPR013325">
    <property type="entry name" value="RNA_pol_sigma_r2"/>
</dbReference>
<protein>
    <submittedName>
        <fullName evidence="8">RNA polymerase sigma24 factor</fullName>
    </submittedName>
</protein>
<evidence type="ECO:0000256" key="5">
    <source>
        <dbReference type="ARBA" id="ARBA00023163"/>
    </source>
</evidence>
<name>A0ABQ5MYZ3_9MICC</name>
<dbReference type="InterPro" id="IPR007627">
    <property type="entry name" value="RNA_pol_sigma70_r2"/>
</dbReference>
<keyword evidence="2" id="KW-0805">Transcription regulation</keyword>
<evidence type="ECO:0000259" key="6">
    <source>
        <dbReference type="Pfam" id="PF04542"/>
    </source>
</evidence>
<comment type="similarity">
    <text evidence="1">Belongs to the sigma-70 factor family. ECF subfamily.</text>
</comment>
<dbReference type="PANTHER" id="PTHR43133">
    <property type="entry name" value="RNA POLYMERASE ECF-TYPE SIGMA FACTO"/>
    <property type="match status" value="1"/>
</dbReference>
<dbReference type="InterPro" id="IPR013324">
    <property type="entry name" value="RNA_pol_sigma_r3/r4-like"/>
</dbReference>
<dbReference type="SUPFAM" id="SSF88659">
    <property type="entry name" value="Sigma3 and sigma4 domains of RNA polymerase sigma factors"/>
    <property type="match status" value="1"/>
</dbReference>
<proteinExistence type="inferred from homology"/>
<organism evidence="8 9">
    <name type="scientific">Arthrobacter mangrovi</name>
    <dbReference type="NCBI Taxonomy" id="2966350"/>
    <lineage>
        <taxon>Bacteria</taxon>
        <taxon>Bacillati</taxon>
        <taxon>Actinomycetota</taxon>
        <taxon>Actinomycetes</taxon>
        <taxon>Micrococcales</taxon>
        <taxon>Micrococcaceae</taxon>
        <taxon>Arthrobacter</taxon>
    </lineage>
</organism>
<gene>
    <name evidence="8" type="ORF">AHIS1636_36500</name>
</gene>
<evidence type="ECO:0000256" key="3">
    <source>
        <dbReference type="ARBA" id="ARBA00023082"/>
    </source>
</evidence>
<feature type="domain" description="RNA polymerase sigma factor 70 region 4 type 2" evidence="7">
    <location>
        <begin position="97"/>
        <end position="149"/>
    </location>
</feature>
<dbReference type="Gene3D" id="1.10.10.10">
    <property type="entry name" value="Winged helix-like DNA-binding domain superfamily/Winged helix DNA-binding domain"/>
    <property type="match status" value="1"/>
</dbReference>
<dbReference type="NCBIfam" id="TIGR02937">
    <property type="entry name" value="sigma70-ECF"/>
    <property type="match status" value="1"/>
</dbReference>
<sequence length="165" mass="17996">MKPFEQLVTDHGAMVLRVCRLLVGPGADAEDAWSETFLSALKAYPLLPLDANHEAWLATIARRKAIDLLRKRSRIPLPAEHLPERPSTLGIPGHNDDELRQAVAALPLRQREAVALHYLAGLPYAEAAELTGSSADAVRRAASDGIAKLRARYRVLQNSPEGALP</sequence>
<keyword evidence="3" id="KW-0731">Sigma factor</keyword>
<keyword evidence="4" id="KW-0238">DNA-binding</keyword>
<reference evidence="8 9" key="1">
    <citation type="journal article" date="2023" name="Int. J. Syst. Evol. Microbiol.">
        <title>Arthrobacter mangrovi sp. nov., an actinobacterium isolated from the rhizosphere of a mangrove.</title>
        <authorList>
            <person name="Hamada M."/>
            <person name="Saitou S."/>
            <person name="Enomoto N."/>
            <person name="Nanri K."/>
            <person name="Hidaka K."/>
            <person name="Miura T."/>
            <person name="Tamura T."/>
        </authorList>
    </citation>
    <scope>NUCLEOTIDE SEQUENCE [LARGE SCALE GENOMIC DNA]</scope>
    <source>
        <strain evidence="8 9">NBRC 112813</strain>
    </source>
</reference>
<evidence type="ECO:0000259" key="7">
    <source>
        <dbReference type="Pfam" id="PF08281"/>
    </source>
</evidence>
<dbReference type="Pfam" id="PF08281">
    <property type="entry name" value="Sigma70_r4_2"/>
    <property type="match status" value="1"/>
</dbReference>
<dbReference type="SUPFAM" id="SSF88946">
    <property type="entry name" value="Sigma2 domain of RNA polymerase sigma factors"/>
    <property type="match status" value="1"/>
</dbReference>
<comment type="caution">
    <text evidence="8">The sequence shown here is derived from an EMBL/GenBank/DDBJ whole genome shotgun (WGS) entry which is preliminary data.</text>
</comment>
<dbReference type="Pfam" id="PF04542">
    <property type="entry name" value="Sigma70_r2"/>
    <property type="match status" value="1"/>
</dbReference>
<evidence type="ECO:0000256" key="2">
    <source>
        <dbReference type="ARBA" id="ARBA00023015"/>
    </source>
</evidence>
<dbReference type="Gene3D" id="1.10.1740.10">
    <property type="match status" value="1"/>
</dbReference>
<evidence type="ECO:0000256" key="4">
    <source>
        <dbReference type="ARBA" id="ARBA00023125"/>
    </source>
</evidence>
<evidence type="ECO:0000313" key="8">
    <source>
        <dbReference type="EMBL" id="GLB69207.1"/>
    </source>
</evidence>
<accession>A0ABQ5MYZ3</accession>
<evidence type="ECO:0000256" key="1">
    <source>
        <dbReference type="ARBA" id="ARBA00010641"/>
    </source>
</evidence>
<keyword evidence="9" id="KW-1185">Reference proteome</keyword>